<gene>
    <name evidence="2" type="ORF">B5V00_04515</name>
</gene>
<dbReference type="InterPro" id="IPR001387">
    <property type="entry name" value="Cro/C1-type_HTH"/>
</dbReference>
<dbReference type="Pfam" id="PF13560">
    <property type="entry name" value="HTH_31"/>
    <property type="match status" value="1"/>
</dbReference>
<evidence type="ECO:0000259" key="1">
    <source>
        <dbReference type="PROSITE" id="PS50943"/>
    </source>
</evidence>
<dbReference type="CDD" id="cd00093">
    <property type="entry name" value="HTH_XRE"/>
    <property type="match status" value="1"/>
</dbReference>
<dbReference type="SUPFAM" id="SSF47413">
    <property type="entry name" value="lambda repressor-like DNA-binding domains"/>
    <property type="match status" value="1"/>
</dbReference>
<dbReference type="EMBL" id="NAAD01000004">
    <property type="protein sequence ID" value="ORJ62022.1"/>
    <property type="molecule type" value="Genomic_DNA"/>
</dbReference>
<accession>A0A1X0YA95</accession>
<proteinExistence type="predicted"/>
<dbReference type="Gene3D" id="1.10.260.40">
    <property type="entry name" value="lambda repressor-like DNA-binding domains"/>
    <property type="match status" value="1"/>
</dbReference>
<evidence type="ECO:0000313" key="3">
    <source>
        <dbReference type="Proteomes" id="UP000193136"/>
    </source>
</evidence>
<feature type="domain" description="HTH cro/C1-type" evidence="1">
    <location>
        <begin position="40"/>
        <end position="71"/>
    </location>
</feature>
<dbReference type="PROSITE" id="PS50943">
    <property type="entry name" value="HTH_CROC1"/>
    <property type="match status" value="1"/>
</dbReference>
<evidence type="ECO:0000313" key="2">
    <source>
        <dbReference type="EMBL" id="ORJ62022.1"/>
    </source>
</evidence>
<comment type="caution">
    <text evidence="2">The sequence shown here is derived from an EMBL/GenBank/DDBJ whole genome shotgun (WGS) entry which is preliminary data.</text>
</comment>
<dbReference type="GO" id="GO:0003677">
    <property type="term" value="F:DNA binding"/>
    <property type="evidence" value="ECO:0007669"/>
    <property type="project" value="InterPro"/>
</dbReference>
<sequence length="99" mass="11544">MCPFSNRSNAVHRVFSIATELKSPLPPELETEPKTLGEKLRRRRIELGLQQKEVAARLSVTTSTAWNWEHGWAIRKKFVPRIVQFLRKEPNLPPETIER</sequence>
<dbReference type="AlphaFoldDB" id="A0A1X0YA95"/>
<protein>
    <recommendedName>
        <fullName evidence="1">HTH cro/C1-type domain-containing protein</fullName>
    </recommendedName>
</protein>
<dbReference type="InterPro" id="IPR010982">
    <property type="entry name" value="Lambda_DNA-bd_dom_sf"/>
</dbReference>
<dbReference type="RefSeq" id="WP_085009576.1">
    <property type="nucleotide sequence ID" value="NZ_NAAD01000004.1"/>
</dbReference>
<organism evidence="2 3">
    <name type="scientific">Geothermobacter hydrogeniphilus</name>
    <dbReference type="NCBI Taxonomy" id="1969733"/>
    <lineage>
        <taxon>Bacteria</taxon>
        <taxon>Pseudomonadati</taxon>
        <taxon>Thermodesulfobacteriota</taxon>
        <taxon>Desulfuromonadia</taxon>
        <taxon>Desulfuromonadales</taxon>
        <taxon>Geothermobacteraceae</taxon>
        <taxon>Geothermobacter</taxon>
    </lineage>
</organism>
<dbReference type="Proteomes" id="UP000193136">
    <property type="component" value="Unassembled WGS sequence"/>
</dbReference>
<reference evidence="2 3" key="1">
    <citation type="submission" date="2017-03" db="EMBL/GenBank/DDBJ databases">
        <title>Genome sequence of Geothermobacter sp. EPR-M, Deep-Sea Iron Reducer.</title>
        <authorList>
            <person name="Tully B."/>
            <person name="Savalia P."/>
            <person name="Abuyen K."/>
            <person name="Baughan C."/>
            <person name="Romero E."/>
            <person name="Ronkowski C."/>
            <person name="Torres B."/>
            <person name="Tremblay J."/>
            <person name="Trujillo A."/>
            <person name="Tyler M."/>
            <person name="Perez-Rodriguez I."/>
            <person name="Amend J."/>
        </authorList>
    </citation>
    <scope>NUCLEOTIDE SEQUENCE [LARGE SCALE GENOMIC DNA]</scope>
    <source>
        <strain evidence="2 3">EPR-M</strain>
    </source>
</reference>
<dbReference type="STRING" id="1969733.B5V00_04515"/>
<dbReference type="OrthoDB" id="671638at2"/>
<name>A0A1X0YA95_9BACT</name>
<keyword evidence="3" id="KW-1185">Reference proteome</keyword>